<dbReference type="PANTHER" id="PTHR33204:SF37">
    <property type="entry name" value="HTH-TYPE TRANSCRIPTIONAL REGULATOR YODB"/>
    <property type="match status" value="1"/>
</dbReference>
<gene>
    <name evidence="5" type="ORF">CUN48_05185</name>
</gene>
<evidence type="ECO:0000256" key="3">
    <source>
        <dbReference type="ARBA" id="ARBA00023163"/>
    </source>
</evidence>
<protein>
    <submittedName>
        <fullName evidence="5">Transcriptional regulator</fullName>
    </submittedName>
</protein>
<evidence type="ECO:0000256" key="2">
    <source>
        <dbReference type="ARBA" id="ARBA00023125"/>
    </source>
</evidence>
<dbReference type="PANTHER" id="PTHR33204">
    <property type="entry name" value="TRANSCRIPTIONAL REGULATOR, MARR FAMILY"/>
    <property type="match status" value="1"/>
</dbReference>
<sequence length="91" mass="10384">MVEDVVGCKWSLAILQHVRRGVCRPGALERNIPGLTTKVMNERLKKLVSYGILERSAYPEVPPRVEYRLTPFGEKFMVILDAIEQLEAETQ</sequence>
<accession>A0A2M8QED0</accession>
<dbReference type="Proteomes" id="UP000230790">
    <property type="component" value="Unassembled WGS sequence"/>
</dbReference>
<feature type="domain" description="HTH hxlR-type" evidence="4">
    <location>
        <begin position="1"/>
        <end position="91"/>
    </location>
</feature>
<dbReference type="Gene3D" id="1.10.10.10">
    <property type="entry name" value="Winged helix-like DNA-binding domain superfamily/Winged helix DNA-binding domain"/>
    <property type="match status" value="1"/>
</dbReference>
<name>A0A2M8QED0_9CHLR</name>
<organism evidence="5 6">
    <name type="scientific">Candidatus Thermofonsia Clade 3 bacterium</name>
    <dbReference type="NCBI Taxonomy" id="2364212"/>
    <lineage>
        <taxon>Bacteria</taxon>
        <taxon>Bacillati</taxon>
        <taxon>Chloroflexota</taxon>
        <taxon>Candidatus Thermofontia</taxon>
        <taxon>Candidatus Thermofonsia Clade 3</taxon>
    </lineage>
</organism>
<reference evidence="5 6" key="1">
    <citation type="submission" date="2017-11" db="EMBL/GenBank/DDBJ databases">
        <title>Evolution of Phototrophy in the Chloroflexi Phylum Driven by Horizontal Gene Transfer.</title>
        <authorList>
            <person name="Ward L.M."/>
            <person name="Hemp J."/>
            <person name="Shih P.M."/>
            <person name="Mcglynn S.E."/>
            <person name="Fischer W."/>
        </authorList>
    </citation>
    <scope>NUCLEOTIDE SEQUENCE [LARGE SCALE GENOMIC DNA]</scope>
    <source>
        <strain evidence="5">JP3_7</strain>
    </source>
</reference>
<dbReference type="PROSITE" id="PS51118">
    <property type="entry name" value="HTH_HXLR"/>
    <property type="match status" value="1"/>
</dbReference>
<comment type="caution">
    <text evidence="5">The sequence shown here is derived from an EMBL/GenBank/DDBJ whole genome shotgun (WGS) entry which is preliminary data.</text>
</comment>
<dbReference type="GO" id="GO:0003677">
    <property type="term" value="F:DNA binding"/>
    <property type="evidence" value="ECO:0007669"/>
    <property type="project" value="UniProtKB-KW"/>
</dbReference>
<dbReference type="InterPro" id="IPR036390">
    <property type="entry name" value="WH_DNA-bd_sf"/>
</dbReference>
<dbReference type="InterPro" id="IPR036388">
    <property type="entry name" value="WH-like_DNA-bd_sf"/>
</dbReference>
<keyword evidence="3" id="KW-0804">Transcription</keyword>
<evidence type="ECO:0000313" key="6">
    <source>
        <dbReference type="Proteomes" id="UP000230790"/>
    </source>
</evidence>
<dbReference type="EMBL" id="PGTN01000024">
    <property type="protein sequence ID" value="PJF48118.1"/>
    <property type="molecule type" value="Genomic_DNA"/>
</dbReference>
<dbReference type="Pfam" id="PF01638">
    <property type="entry name" value="HxlR"/>
    <property type="match status" value="1"/>
</dbReference>
<proteinExistence type="predicted"/>
<evidence type="ECO:0000313" key="5">
    <source>
        <dbReference type="EMBL" id="PJF48118.1"/>
    </source>
</evidence>
<evidence type="ECO:0000259" key="4">
    <source>
        <dbReference type="PROSITE" id="PS51118"/>
    </source>
</evidence>
<evidence type="ECO:0000256" key="1">
    <source>
        <dbReference type="ARBA" id="ARBA00023015"/>
    </source>
</evidence>
<dbReference type="SUPFAM" id="SSF46785">
    <property type="entry name" value="Winged helix' DNA-binding domain"/>
    <property type="match status" value="1"/>
</dbReference>
<keyword evidence="2" id="KW-0238">DNA-binding</keyword>
<keyword evidence="1" id="KW-0805">Transcription regulation</keyword>
<dbReference type="AlphaFoldDB" id="A0A2M8QED0"/>
<dbReference type="InterPro" id="IPR002577">
    <property type="entry name" value="HTH_HxlR"/>
</dbReference>